<keyword evidence="8" id="KW-0443">Lipid metabolism</keyword>
<dbReference type="EMBL" id="LJZR01000022">
    <property type="protein sequence ID" value="KPQ34182.1"/>
    <property type="molecule type" value="Genomic_DNA"/>
</dbReference>
<keyword evidence="6 11" id="KW-0328">Glycosyltransferase</keyword>
<comment type="function">
    <text evidence="1">Condensation of UDP-2,3-diacylglucosamine and 2,3-diacylglucosamine-1-phosphate to form lipid A disaccharide, a precursor of lipid A, a phosphorylated glycolipid that anchors the lipopolysaccharide to the outer membrane of the cell.</text>
</comment>
<comment type="catalytic activity">
    <reaction evidence="9">
        <text>a lipid X + a UDP-2-N,3-O-bis[(3R)-3-hydroxyacyl]-alpha-D-glucosamine = a lipid A disaccharide + UDP + H(+)</text>
        <dbReference type="Rhea" id="RHEA:67828"/>
        <dbReference type="ChEBI" id="CHEBI:15378"/>
        <dbReference type="ChEBI" id="CHEBI:58223"/>
        <dbReference type="ChEBI" id="CHEBI:137748"/>
        <dbReference type="ChEBI" id="CHEBI:176338"/>
        <dbReference type="ChEBI" id="CHEBI:176343"/>
        <dbReference type="EC" id="2.4.1.182"/>
    </reaction>
</comment>
<dbReference type="PANTHER" id="PTHR30372">
    <property type="entry name" value="LIPID-A-DISACCHARIDE SYNTHASE"/>
    <property type="match status" value="1"/>
</dbReference>
<protein>
    <recommendedName>
        <fullName evidence="3 10">Lipid-A-disaccharide synthase</fullName>
        <ecNumber evidence="2 10">2.4.1.182</ecNumber>
    </recommendedName>
</protein>
<gene>
    <name evidence="11" type="primary">lpxB-2</name>
    <name evidence="11" type="ORF">HLUCCA11_15650</name>
</gene>
<dbReference type="GO" id="GO:0016020">
    <property type="term" value="C:membrane"/>
    <property type="evidence" value="ECO:0007669"/>
    <property type="project" value="GOC"/>
</dbReference>
<dbReference type="InterPro" id="IPR003835">
    <property type="entry name" value="Glyco_trans_19"/>
</dbReference>
<dbReference type="Pfam" id="PF02684">
    <property type="entry name" value="LpxB"/>
    <property type="match status" value="1"/>
</dbReference>
<evidence type="ECO:0000256" key="2">
    <source>
        <dbReference type="ARBA" id="ARBA00012687"/>
    </source>
</evidence>
<dbReference type="GO" id="GO:0009245">
    <property type="term" value="P:lipid A biosynthetic process"/>
    <property type="evidence" value="ECO:0007669"/>
    <property type="project" value="UniProtKB-UniRule"/>
</dbReference>
<dbReference type="STRING" id="1666911.HLUCCA11_15650"/>
<keyword evidence="4" id="KW-0444">Lipid biosynthesis</keyword>
<evidence type="ECO:0000256" key="1">
    <source>
        <dbReference type="ARBA" id="ARBA00002056"/>
    </source>
</evidence>
<comment type="caution">
    <text evidence="11">The sequence shown here is derived from an EMBL/GenBank/DDBJ whole genome shotgun (WGS) entry which is preliminary data.</text>
</comment>
<dbReference type="Gene3D" id="3.40.50.2000">
    <property type="entry name" value="Glycogen Phosphorylase B"/>
    <property type="match status" value="2"/>
</dbReference>
<keyword evidence="5" id="KW-0441">Lipid A biosynthesis</keyword>
<dbReference type="GO" id="GO:0008915">
    <property type="term" value="F:lipid-A-disaccharide synthase activity"/>
    <property type="evidence" value="ECO:0007669"/>
    <property type="project" value="UniProtKB-UniRule"/>
</dbReference>
<sequence length="402" mass="44773">MTANETIKSTIRIFIHTGEVSGDLQGGLLASALYRQAEKRQLKNLQVEGVGGQRMADAGVKIIYNTVKLSSIGLIEALPFLKEGRRAQKRVNQHLFESPPDLMVLLDYMGPNIAVGKLMRSHRPDLPIVYYIAPQQWVFSTKKDTQNVLDVSDKLLAIFPEEATYYQQAGANVRWVGHPLVDILADPISKNEARSDLQIEPAAQVVTLLPASRQQELKYIMPRMFEAARLVQQAQPQVTFLIPLSRLDFEPMVIDAVERYGLNARLIHKADGQKAIAAADLVINKSGTVNLEVALMNVPQVVTYRLSNLTGFIAKYVVRFTGDYVSPVNLMENQPIVPELLQWDATPEKISAEALALLNDPCKREAMLKGYAQMRQAMGEVGVCDRAANEILDMLPARYALH</sequence>
<evidence type="ECO:0000256" key="8">
    <source>
        <dbReference type="ARBA" id="ARBA00023098"/>
    </source>
</evidence>
<reference evidence="11 12" key="1">
    <citation type="submission" date="2015-09" db="EMBL/GenBank/DDBJ databases">
        <title>Identification and resolution of microdiversity through metagenomic sequencing of parallel consortia.</title>
        <authorList>
            <person name="Nelson W.C."/>
            <person name="Romine M.F."/>
            <person name="Lindemann S.R."/>
        </authorList>
    </citation>
    <scope>NUCLEOTIDE SEQUENCE [LARGE SCALE GENOMIC DNA]</scope>
    <source>
        <strain evidence="11">Ana</strain>
    </source>
</reference>
<evidence type="ECO:0000256" key="7">
    <source>
        <dbReference type="ARBA" id="ARBA00022679"/>
    </source>
</evidence>
<evidence type="ECO:0000256" key="6">
    <source>
        <dbReference type="ARBA" id="ARBA00022676"/>
    </source>
</evidence>
<dbReference type="EC" id="2.4.1.182" evidence="2 10"/>
<evidence type="ECO:0000256" key="5">
    <source>
        <dbReference type="ARBA" id="ARBA00022556"/>
    </source>
</evidence>
<evidence type="ECO:0000256" key="4">
    <source>
        <dbReference type="ARBA" id="ARBA00022516"/>
    </source>
</evidence>
<evidence type="ECO:0000313" key="12">
    <source>
        <dbReference type="Proteomes" id="UP000050465"/>
    </source>
</evidence>
<dbReference type="PANTHER" id="PTHR30372:SF4">
    <property type="entry name" value="LIPID-A-DISACCHARIDE SYNTHASE, MITOCHONDRIAL-RELATED"/>
    <property type="match status" value="1"/>
</dbReference>
<organism evidence="11 12">
    <name type="scientific">Phormidesmis priestleyi Ana</name>
    <dbReference type="NCBI Taxonomy" id="1666911"/>
    <lineage>
        <taxon>Bacteria</taxon>
        <taxon>Bacillati</taxon>
        <taxon>Cyanobacteriota</taxon>
        <taxon>Cyanophyceae</taxon>
        <taxon>Leptolyngbyales</taxon>
        <taxon>Leptolyngbyaceae</taxon>
        <taxon>Phormidesmis</taxon>
    </lineage>
</organism>
<dbReference type="GO" id="GO:0005543">
    <property type="term" value="F:phospholipid binding"/>
    <property type="evidence" value="ECO:0007669"/>
    <property type="project" value="TreeGrafter"/>
</dbReference>
<accession>A0A0P7YUB1</accession>
<dbReference type="AlphaFoldDB" id="A0A0P7YUB1"/>
<dbReference type="SUPFAM" id="SSF53756">
    <property type="entry name" value="UDP-Glycosyltransferase/glycogen phosphorylase"/>
    <property type="match status" value="1"/>
</dbReference>
<keyword evidence="7 11" id="KW-0808">Transferase</keyword>
<dbReference type="Proteomes" id="UP000050465">
    <property type="component" value="Unassembled WGS sequence"/>
</dbReference>
<evidence type="ECO:0000313" key="11">
    <source>
        <dbReference type="EMBL" id="KPQ34182.1"/>
    </source>
</evidence>
<evidence type="ECO:0000256" key="3">
    <source>
        <dbReference type="ARBA" id="ARBA00020902"/>
    </source>
</evidence>
<proteinExistence type="predicted"/>
<dbReference type="NCBIfam" id="TIGR00215">
    <property type="entry name" value="lpxB"/>
    <property type="match status" value="1"/>
</dbReference>
<evidence type="ECO:0000256" key="10">
    <source>
        <dbReference type="NCBIfam" id="TIGR00215"/>
    </source>
</evidence>
<name>A0A0P7YUB1_9CYAN</name>
<dbReference type="PATRIC" id="fig|1666911.3.peg.785"/>
<evidence type="ECO:0000256" key="9">
    <source>
        <dbReference type="ARBA" id="ARBA00048975"/>
    </source>
</evidence>